<gene>
    <name evidence="1" type="ORF">SBF1_50106</name>
</gene>
<dbReference type="Proteomes" id="UP000238916">
    <property type="component" value="Unassembled WGS sequence"/>
</dbReference>
<organism evidence="1 2">
    <name type="scientific">Candidatus Desulfosporosinus infrequens</name>
    <dbReference type="NCBI Taxonomy" id="2043169"/>
    <lineage>
        <taxon>Bacteria</taxon>
        <taxon>Bacillati</taxon>
        <taxon>Bacillota</taxon>
        <taxon>Clostridia</taxon>
        <taxon>Eubacteriales</taxon>
        <taxon>Desulfitobacteriaceae</taxon>
        <taxon>Desulfosporosinus</taxon>
    </lineage>
</organism>
<name>A0A2U3LH66_9FIRM</name>
<dbReference type="AlphaFoldDB" id="A0A2U3LH66"/>
<sequence>MKKKHRSISQILDRSKSAESRRAITINWSKSWENETMELIRNLEQAVRAMDYDQLCINTRQLKAVTQKRFGALPNIFMHLTKAGAAEKNPEKEPEPLANAAVQDIHKKQDVPKEPDEPSHAEEQHVPGICIDCGVSFNAKTSRQKRCPECQVEHNKALRLAAAKATQDVKRDRPLLDIMEGYITVKEWASKHGKSPSSAQNILSNSPTLVPAARKVRNPRGGVDIWVVPKETIWP</sequence>
<evidence type="ECO:0000313" key="1">
    <source>
        <dbReference type="EMBL" id="SPF51222.1"/>
    </source>
</evidence>
<dbReference type="OrthoDB" id="2629906at2"/>
<accession>A0A2U3LH66</accession>
<evidence type="ECO:0000313" key="2">
    <source>
        <dbReference type="Proteomes" id="UP000238916"/>
    </source>
</evidence>
<dbReference type="EMBL" id="OMOF01000445">
    <property type="protein sequence ID" value="SPF51222.1"/>
    <property type="molecule type" value="Genomic_DNA"/>
</dbReference>
<reference evidence="2" key="1">
    <citation type="submission" date="2018-02" db="EMBL/GenBank/DDBJ databases">
        <authorList>
            <person name="Hausmann B."/>
        </authorList>
    </citation>
    <scope>NUCLEOTIDE SEQUENCE [LARGE SCALE GENOMIC DNA]</scope>
    <source>
        <strain evidence="2">Peat soil MAG SbF1</strain>
    </source>
</reference>
<proteinExistence type="predicted"/>
<protein>
    <submittedName>
        <fullName evidence="1">Uncharacterized protein</fullName>
    </submittedName>
</protein>